<dbReference type="PATRIC" id="fig|545.12.peg.3292"/>
<sequence>MDSRPYLKTVLYILSLWLLFLSLLIMSYDKVLIKNVWDYIFTENFTFSISSLKVRNIVFIVSLIFIFIGAIILIVLANSFGSGWSVACTVSDISNENHEHLEFLTTYIMPLVFTDVDSKRTVLNLGLMIFVIGAIYVKTNRFYSNPSLAILGFRIYKANVHDRGVKKCTVICRSVLKSTDNIKYIKIDDETYLAKIV</sequence>
<gene>
    <name evidence="2" type="ORF">BN1086_03286</name>
</gene>
<dbReference type="AlphaFoldDB" id="A0A078LIH1"/>
<protein>
    <submittedName>
        <fullName evidence="2">Uncharacterized protein</fullName>
    </submittedName>
</protein>
<dbReference type="InterPro" id="IPR048118">
    <property type="entry name" value="KwaA"/>
</dbReference>
<feature type="transmembrane region" description="Helical" evidence="1">
    <location>
        <begin position="6"/>
        <end position="25"/>
    </location>
</feature>
<feature type="transmembrane region" description="Helical" evidence="1">
    <location>
        <begin position="121"/>
        <end position="137"/>
    </location>
</feature>
<evidence type="ECO:0000256" key="1">
    <source>
        <dbReference type="SAM" id="Phobius"/>
    </source>
</evidence>
<feature type="transmembrane region" description="Helical" evidence="1">
    <location>
        <begin position="57"/>
        <end position="77"/>
    </location>
</feature>
<keyword evidence="1" id="KW-0472">Membrane</keyword>
<keyword evidence="1" id="KW-1133">Transmembrane helix</keyword>
<proteinExistence type="predicted"/>
<organism evidence="2">
    <name type="scientific">Citrobacter koseri</name>
    <name type="common">Citrobacter diversus</name>
    <dbReference type="NCBI Taxonomy" id="545"/>
    <lineage>
        <taxon>Bacteria</taxon>
        <taxon>Pseudomonadati</taxon>
        <taxon>Pseudomonadota</taxon>
        <taxon>Gammaproteobacteria</taxon>
        <taxon>Enterobacterales</taxon>
        <taxon>Enterobacteriaceae</taxon>
        <taxon>Citrobacter</taxon>
    </lineage>
</organism>
<evidence type="ECO:0000313" key="2">
    <source>
        <dbReference type="EMBL" id="CDZ85092.1"/>
    </source>
</evidence>
<name>A0A078LIH1_CITKO</name>
<reference evidence="2" key="1">
    <citation type="submission" date="2014-06" db="EMBL/GenBank/DDBJ databases">
        <authorList>
            <person name="Urmite Genomes Urmite Genomes"/>
        </authorList>
    </citation>
    <scope>NUCLEOTIDE SEQUENCE</scope>
</reference>
<dbReference type="EMBL" id="LK931336">
    <property type="protein sequence ID" value="CDZ85092.1"/>
    <property type="molecule type" value="Genomic_DNA"/>
</dbReference>
<accession>A0A078LIH1</accession>
<dbReference type="NCBIfam" id="NF041622">
    <property type="entry name" value="KwaA"/>
    <property type="match status" value="1"/>
</dbReference>
<keyword evidence="1" id="KW-0812">Transmembrane</keyword>